<sequence>MIESAICTALTPPPQTSIDTVTTRVEACENRQGETSEVMTLKAKVADLRKDVDYIKSTGFTLLLQAADDLDTPETSEIPPATTRDIHRDDATVDESDAETNEEQITVHDAAVYDDLAYLDDVMFETARQTSLRDTTTGGFAIPC</sequence>
<organism evidence="2 3">
    <name type="scientific">Solanum commersonii</name>
    <name type="common">Commerson's wild potato</name>
    <name type="synonym">Commerson's nightshade</name>
    <dbReference type="NCBI Taxonomy" id="4109"/>
    <lineage>
        <taxon>Eukaryota</taxon>
        <taxon>Viridiplantae</taxon>
        <taxon>Streptophyta</taxon>
        <taxon>Embryophyta</taxon>
        <taxon>Tracheophyta</taxon>
        <taxon>Spermatophyta</taxon>
        <taxon>Magnoliopsida</taxon>
        <taxon>eudicotyledons</taxon>
        <taxon>Gunneridae</taxon>
        <taxon>Pentapetalae</taxon>
        <taxon>asterids</taxon>
        <taxon>lamiids</taxon>
        <taxon>Solanales</taxon>
        <taxon>Solanaceae</taxon>
        <taxon>Solanoideae</taxon>
        <taxon>Solaneae</taxon>
        <taxon>Solanum</taxon>
    </lineage>
</organism>
<dbReference type="EMBL" id="JACXVP010000006">
    <property type="protein sequence ID" value="KAG5599642.1"/>
    <property type="molecule type" value="Genomic_DNA"/>
</dbReference>
<dbReference type="AlphaFoldDB" id="A0A9J5YH68"/>
<gene>
    <name evidence="2" type="ORF">H5410_031012</name>
</gene>
<evidence type="ECO:0000313" key="2">
    <source>
        <dbReference type="EMBL" id="KAG5599642.1"/>
    </source>
</evidence>
<feature type="region of interest" description="Disordered" evidence="1">
    <location>
        <begin position="71"/>
        <end position="102"/>
    </location>
</feature>
<feature type="compositionally biased region" description="Acidic residues" evidence="1">
    <location>
        <begin position="92"/>
        <end position="102"/>
    </location>
</feature>
<reference evidence="2 3" key="1">
    <citation type="submission" date="2020-09" db="EMBL/GenBank/DDBJ databases">
        <title>De no assembly of potato wild relative species, Solanum commersonii.</title>
        <authorList>
            <person name="Cho K."/>
        </authorList>
    </citation>
    <scope>NUCLEOTIDE SEQUENCE [LARGE SCALE GENOMIC DNA]</scope>
    <source>
        <strain evidence="2">LZ3.2</strain>
        <tissue evidence="2">Leaf</tissue>
    </source>
</reference>
<dbReference type="Proteomes" id="UP000824120">
    <property type="component" value="Chromosome 6"/>
</dbReference>
<accession>A0A9J5YH68</accession>
<evidence type="ECO:0008006" key="4">
    <source>
        <dbReference type="Google" id="ProtNLM"/>
    </source>
</evidence>
<comment type="caution">
    <text evidence="2">The sequence shown here is derived from an EMBL/GenBank/DDBJ whole genome shotgun (WGS) entry which is preliminary data.</text>
</comment>
<evidence type="ECO:0000256" key="1">
    <source>
        <dbReference type="SAM" id="MobiDB-lite"/>
    </source>
</evidence>
<proteinExistence type="predicted"/>
<protein>
    <recommendedName>
        <fullName evidence="4">Polyprotein protein</fullName>
    </recommendedName>
</protein>
<name>A0A9J5YH68_SOLCO</name>
<evidence type="ECO:0000313" key="3">
    <source>
        <dbReference type="Proteomes" id="UP000824120"/>
    </source>
</evidence>
<keyword evidence="3" id="KW-1185">Reference proteome</keyword>